<proteinExistence type="inferred from homology"/>
<organism evidence="8 9">
    <name type="scientific">Micromonospora pisi</name>
    <dbReference type="NCBI Taxonomy" id="589240"/>
    <lineage>
        <taxon>Bacteria</taxon>
        <taxon>Bacillati</taxon>
        <taxon>Actinomycetota</taxon>
        <taxon>Actinomycetes</taxon>
        <taxon>Micromonosporales</taxon>
        <taxon>Micromonosporaceae</taxon>
        <taxon>Micromonospora</taxon>
    </lineage>
</organism>
<dbReference type="Gene3D" id="3.30.450.330">
    <property type="match status" value="1"/>
</dbReference>
<keyword evidence="5" id="KW-1133">Transmembrane helix</keyword>
<evidence type="ECO:0000256" key="1">
    <source>
        <dbReference type="ARBA" id="ARBA00004370"/>
    </source>
</evidence>
<keyword evidence="5" id="KW-0812">Transmembrane</keyword>
<dbReference type="GO" id="GO:0071555">
    <property type="term" value="P:cell wall organization"/>
    <property type="evidence" value="ECO:0007669"/>
    <property type="project" value="TreeGrafter"/>
</dbReference>
<keyword evidence="3 5" id="KW-0472">Membrane</keyword>
<dbReference type="Gene3D" id="3.90.1310.10">
    <property type="entry name" value="Penicillin-binding protein 2a (Domain 2)"/>
    <property type="match status" value="1"/>
</dbReference>
<dbReference type="AlphaFoldDB" id="A0A495JFP2"/>
<feature type="compositionally biased region" description="Low complexity" evidence="4">
    <location>
        <begin position="164"/>
        <end position="176"/>
    </location>
</feature>
<feature type="domain" description="Penicillin-binding protein dimerisation" evidence="7">
    <location>
        <begin position="240"/>
        <end position="383"/>
    </location>
</feature>
<keyword evidence="9" id="KW-1185">Reference proteome</keyword>
<name>A0A495JFP2_9ACTN</name>
<dbReference type="InterPro" id="IPR005311">
    <property type="entry name" value="PBP_dimer"/>
</dbReference>
<dbReference type="EMBL" id="RBKT01000001">
    <property type="protein sequence ID" value="RKR87194.1"/>
    <property type="molecule type" value="Genomic_DNA"/>
</dbReference>
<dbReference type="PANTHER" id="PTHR30627">
    <property type="entry name" value="PEPTIDOGLYCAN D,D-TRANSPEPTIDASE"/>
    <property type="match status" value="1"/>
</dbReference>
<dbReference type="InterPro" id="IPR036138">
    <property type="entry name" value="PBP_dimer_sf"/>
</dbReference>
<evidence type="ECO:0000256" key="4">
    <source>
        <dbReference type="SAM" id="MobiDB-lite"/>
    </source>
</evidence>
<comment type="caution">
    <text evidence="8">The sequence shown here is derived from an EMBL/GenBank/DDBJ whole genome shotgun (WGS) entry which is preliminary data.</text>
</comment>
<dbReference type="InterPro" id="IPR050515">
    <property type="entry name" value="Beta-lactam/transpept"/>
</dbReference>
<gene>
    <name evidence="8" type="ORF">BDK92_1467</name>
</gene>
<evidence type="ECO:0000313" key="8">
    <source>
        <dbReference type="EMBL" id="RKR87194.1"/>
    </source>
</evidence>
<evidence type="ECO:0000256" key="3">
    <source>
        <dbReference type="ARBA" id="ARBA00023136"/>
    </source>
</evidence>
<dbReference type="Proteomes" id="UP000277671">
    <property type="component" value="Unassembled WGS sequence"/>
</dbReference>
<feature type="domain" description="Penicillin-binding protein transpeptidase" evidence="6">
    <location>
        <begin position="437"/>
        <end position="742"/>
    </location>
</feature>
<dbReference type="SUPFAM" id="SSF56519">
    <property type="entry name" value="Penicillin binding protein dimerisation domain"/>
    <property type="match status" value="1"/>
</dbReference>
<reference evidence="8 9" key="1">
    <citation type="submission" date="2018-10" db="EMBL/GenBank/DDBJ databases">
        <title>Sequencing the genomes of 1000 actinobacteria strains.</title>
        <authorList>
            <person name="Klenk H.-P."/>
        </authorList>
    </citation>
    <scope>NUCLEOTIDE SEQUENCE [LARGE SCALE GENOMIC DNA]</scope>
    <source>
        <strain evidence="8 9">DSM 45175</strain>
    </source>
</reference>
<evidence type="ECO:0000313" key="9">
    <source>
        <dbReference type="Proteomes" id="UP000277671"/>
    </source>
</evidence>
<feature type="compositionally biased region" description="Basic and acidic residues" evidence="4">
    <location>
        <begin position="1"/>
        <end position="14"/>
    </location>
</feature>
<dbReference type="PANTHER" id="PTHR30627:SF1">
    <property type="entry name" value="PEPTIDOGLYCAN D,D-TRANSPEPTIDASE FTSI"/>
    <property type="match status" value="1"/>
</dbReference>
<evidence type="ECO:0000256" key="2">
    <source>
        <dbReference type="ARBA" id="ARBA00007171"/>
    </source>
</evidence>
<feature type="region of interest" description="Disordered" evidence="4">
    <location>
        <begin position="1"/>
        <end position="193"/>
    </location>
</feature>
<dbReference type="Pfam" id="PF03717">
    <property type="entry name" value="PBP_dimer"/>
    <property type="match status" value="1"/>
</dbReference>
<dbReference type="Gene3D" id="3.40.710.10">
    <property type="entry name" value="DD-peptidase/beta-lactamase superfamily"/>
    <property type="match status" value="1"/>
</dbReference>
<comment type="similarity">
    <text evidence="2">Belongs to the transpeptidase family.</text>
</comment>
<feature type="compositionally biased region" description="Basic and acidic residues" evidence="4">
    <location>
        <begin position="78"/>
        <end position="87"/>
    </location>
</feature>
<dbReference type="OrthoDB" id="9789078at2"/>
<dbReference type="SUPFAM" id="SSF56601">
    <property type="entry name" value="beta-lactamase/transpeptidase-like"/>
    <property type="match status" value="1"/>
</dbReference>
<comment type="subcellular location">
    <subcellularLocation>
        <location evidence="1">Membrane</location>
    </subcellularLocation>
</comment>
<sequence>MSPRSDEPRRDGSASRRGASAAGPERETGARSAGRDTAGRGAARDGGARNGTRGAADEGDAGLGGISGARAYTPRGRTVRDAPELRRTPRSTRSADPFRPALQVLDGGGRGGAARTRREPSPPADTRGTGAGRTVPPRTPRAADVAKPVPAPRRRPSAGGTNDGRASGAGRGRAAPARPPRKPPRPPRLADPGRRLRLGTLLALALFATIGIRLIVLQVVQPPAYADGGLSDRYRSVILSAPRGAIYDRSGAVLAHSVDARYVYADPSVVTDVAGTANVLSPLLGIPRSTLVENLNKKKRSDGSDSQFQYLARGVEISTAKKIAELNLEGIFTGPDERREVPGGDLAANLIGFIGDDMSGLEGIEARYNDLLHGVDGERVFEAGHGDLGTAIPGGYDKVTPAKPGSSLSLTIDRDLQFECQRILSAAAKGNKASVAAAVVLDVRTGQVLAQASHPTYSAADWKGTLPTDREDAATSFVVDPGSVHKAITFAAALEEKVVKPGDTITVDPVQWIGGQRFSDTHYAPPGTKMSLPGILAYSSNIGTIRIGEKLGPQKLYEYQRKFGLGEATGEGVPGEATGRVLPPDQWSASSPGSIPIGHSVDATPLQMAAAYAAIANNGTWVQPQLIKETIAPDGTRTPTKAPQTRQVISPETAAVLRGMLEAPVTVPDGTGTKAQIPGYRVAGKTGTGKRIVDGKYAPGEVASFIGMAPAEDPKYVIAVFAYTPGGGGGDISAPAFKKMMEFTLTHYRVPQTGTKPPKFVVYPR</sequence>
<evidence type="ECO:0000256" key="5">
    <source>
        <dbReference type="SAM" id="Phobius"/>
    </source>
</evidence>
<accession>A0A495JFP2</accession>
<dbReference type="InterPro" id="IPR001460">
    <property type="entry name" value="PCN-bd_Tpept"/>
</dbReference>
<feature type="transmembrane region" description="Helical" evidence="5">
    <location>
        <begin position="198"/>
        <end position="216"/>
    </location>
</feature>
<dbReference type="GO" id="GO:0008658">
    <property type="term" value="F:penicillin binding"/>
    <property type="evidence" value="ECO:0007669"/>
    <property type="project" value="InterPro"/>
</dbReference>
<dbReference type="RefSeq" id="WP_121155770.1">
    <property type="nucleotide sequence ID" value="NZ_RBKT01000001.1"/>
</dbReference>
<dbReference type="GO" id="GO:0005886">
    <property type="term" value="C:plasma membrane"/>
    <property type="evidence" value="ECO:0007669"/>
    <property type="project" value="TreeGrafter"/>
</dbReference>
<evidence type="ECO:0000259" key="7">
    <source>
        <dbReference type="Pfam" id="PF03717"/>
    </source>
</evidence>
<dbReference type="InterPro" id="IPR012338">
    <property type="entry name" value="Beta-lactam/transpept-like"/>
</dbReference>
<feature type="compositionally biased region" description="Basic and acidic residues" evidence="4">
    <location>
        <begin position="24"/>
        <end position="47"/>
    </location>
</feature>
<dbReference type="Pfam" id="PF00905">
    <property type="entry name" value="Transpeptidase"/>
    <property type="match status" value="1"/>
</dbReference>
<protein>
    <submittedName>
        <fullName evidence="8">Peptidoglycan synthetase FtsI</fullName>
    </submittedName>
</protein>
<evidence type="ECO:0000259" key="6">
    <source>
        <dbReference type="Pfam" id="PF00905"/>
    </source>
</evidence>